<dbReference type="GO" id="GO:0005524">
    <property type="term" value="F:ATP binding"/>
    <property type="evidence" value="ECO:0007669"/>
    <property type="project" value="UniProtKB-KW"/>
</dbReference>
<dbReference type="OrthoDB" id="9810992at2"/>
<dbReference type="PANTHER" id="PTHR24220:SF86">
    <property type="entry name" value="ABC TRANSPORTER ABCH.1"/>
    <property type="match status" value="1"/>
</dbReference>
<dbReference type="EMBL" id="BDJK01000020">
    <property type="protein sequence ID" value="GAV22891.1"/>
    <property type="molecule type" value="Genomic_DNA"/>
</dbReference>
<dbReference type="PROSITE" id="PS00211">
    <property type="entry name" value="ABC_TRANSPORTER_1"/>
    <property type="match status" value="1"/>
</dbReference>
<dbReference type="STRING" id="870242.cpu_14010"/>
<dbReference type="InterPro" id="IPR017871">
    <property type="entry name" value="ABC_transporter-like_CS"/>
</dbReference>
<dbReference type="Pfam" id="PF00005">
    <property type="entry name" value="ABC_tran"/>
    <property type="match status" value="1"/>
</dbReference>
<keyword evidence="6" id="KW-1185">Reference proteome</keyword>
<sequence>MIELIDVVKEYEVGKERFRALKKVNLKVQAGEFTAIMGPSGSGKSTMMNILGLLDRATSGKYFLDGRDVSVLSDRELAYIRNREIGFVFQAFNLIPRMTVLDNVMLPMVYARISGKVRREKALEALSKVGLSHRIKHYPNEISGGEKQRVAIARAIINSPKVILADEPTGNLDSKSSEEIMKIFQKLNDEGVTIIIVTHEPDIAQHTKRIVRFRDGEIISDEPVLNRIVL</sequence>
<dbReference type="InterPro" id="IPR017911">
    <property type="entry name" value="MacB-like_ATP-bd"/>
</dbReference>
<dbReference type="GO" id="GO:0022857">
    <property type="term" value="F:transmembrane transporter activity"/>
    <property type="evidence" value="ECO:0007669"/>
    <property type="project" value="TreeGrafter"/>
</dbReference>
<dbReference type="GO" id="GO:0005886">
    <property type="term" value="C:plasma membrane"/>
    <property type="evidence" value="ECO:0007669"/>
    <property type="project" value="TreeGrafter"/>
</dbReference>
<evidence type="ECO:0000256" key="2">
    <source>
        <dbReference type="ARBA" id="ARBA00022741"/>
    </source>
</evidence>
<dbReference type="SUPFAM" id="SSF52540">
    <property type="entry name" value="P-loop containing nucleoside triphosphate hydrolases"/>
    <property type="match status" value="1"/>
</dbReference>
<dbReference type="PROSITE" id="PS50893">
    <property type="entry name" value="ABC_TRANSPORTER_2"/>
    <property type="match status" value="1"/>
</dbReference>
<evidence type="ECO:0000259" key="4">
    <source>
        <dbReference type="PROSITE" id="PS50893"/>
    </source>
</evidence>
<organism evidence="5 6">
    <name type="scientific">Carboxydothermus pertinax</name>
    <dbReference type="NCBI Taxonomy" id="870242"/>
    <lineage>
        <taxon>Bacteria</taxon>
        <taxon>Bacillati</taxon>
        <taxon>Bacillota</taxon>
        <taxon>Clostridia</taxon>
        <taxon>Thermoanaerobacterales</taxon>
        <taxon>Thermoanaerobacteraceae</taxon>
        <taxon>Carboxydothermus</taxon>
    </lineage>
</organism>
<dbReference type="InterPro" id="IPR003439">
    <property type="entry name" value="ABC_transporter-like_ATP-bd"/>
</dbReference>
<gene>
    <name evidence="5" type="ORF">cpu_14010</name>
</gene>
<dbReference type="AlphaFoldDB" id="A0A1L8CVG8"/>
<keyword evidence="3 5" id="KW-0067">ATP-binding</keyword>
<dbReference type="RefSeq" id="WP_075859345.1">
    <property type="nucleotide sequence ID" value="NZ_BDJK01000020.1"/>
</dbReference>
<dbReference type="InterPro" id="IPR003593">
    <property type="entry name" value="AAA+_ATPase"/>
</dbReference>
<evidence type="ECO:0000313" key="5">
    <source>
        <dbReference type="EMBL" id="GAV22891.1"/>
    </source>
</evidence>
<keyword evidence="2" id="KW-0547">Nucleotide-binding</keyword>
<proteinExistence type="predicted"/>
<feature type="domain" description="ABC transporter" evidence="4">
    <location>
        <begin position="2"/>
        <end position="228"/>
    </location>
</feature>
<keyword evidence="1" id="KW-0813">Transport</keyword>
<dbReference type="Gene3D" id="3.40.50.300">
    <property type="entry name" value="P-loop containing nucleotide triphosphate hydrolases"/>
    <property type="match status" value="1"/>
</dbReference>
<protein>
    <submittedName>
        <fullName evidence="5">Macrolide ABC transporter ATP-binding protein</fullName>
    </submittedName>
</protein>
<evidence type="ECO:0000256" key="3">
    <source>
        <dbReference type="ARBA" id="ARBA00022840"/>
    </source>
</evidence>
<dbReference type="CDD" id="cd03255">
    <property type="entry name" value="ABC_MJ0796_LolCDE_FtsE"/>
    <property type="match status" value="1"/>
</dbReference>
<name>A0A1L8CVG8_9THEO</name>
<reference evidence="6" key="1">
    <citation type="submission" date="2016-12" db="EMBL/GenBank/DDBJ databases">
        <title>Draft Genome Sequences od Carboxydothermus pertinax and islandicus, Hydrogenogenic Carboxydotrophic Bacteria.</title>
        <authorList>
            <person name="Fukuyama Y."/>
            <person name="Ohmae K."/>
            <person name="Yoneda Y."/>
            <person name="Yoshida T."/>
            <person name="Sako Y."/>
        </authorList>
    </citation>
    <scope>NUCLEOTIDE SEQUENCE [LARGE SCALE GENOMIC DNA]</scope>
    <source>
        <strain evidence="6">Ug1</strain>
    </source>
</reference>
<comment type="caution">
    <text evidence="5">The sequence shown here is derived from an EMBL/GenBank/DDBJ whole genome shotgun (WGS) entry which is preliminary data.</text>
</comment>
<dbReference type="SMART" id="SM00382">
    <property type="entry name" value="AAA"/>
    <property type="match status" value="1"/>
</dbReference>
<dbReference type="InterPro" id="IPR027417">
    <property type="entry name" value="P-loop_NTPase"/>
</dbReference>
<accession>A0A1L8CVG8</accession>
<dbReference type="Proteomes" id="UP000187485">
    <property type="component" value="Unassembled WGS sequence"/>
</dbReference>
<dbReference type="GO" id="GO:0016887">
    <property type="term" value="F:ATP hydrolysis activity"/>
    <property type="evidence" value="ECO:0007669"/>
    <property type="project" value="InterPro"/>
</dbReference>
<dbReference type="FunFam" id="3.40.50.300:FF:000032">
    <property type="entry name" value="Export ABC transporter ATP-binding protein"/>
    <property type="match status" value="1"/>
</dbReference>
<dbReference type="GO" id="GO:0098796">
    <property type="term" value="C:membrane protein complex"/>
    <property type="evidence" value="ECO:0007669"/>
    <property type="project" value="UniProtKB-ARBA"/>
</dbReference>
<dbReference type="InterPro" id="IPR015854">
    <property type="entry name" value="ABC_transpr_LolD-like"/>
</dbReference>
<evidence type="ECO:0000256" key="1">
    <source>
        <dbReference type="ARBA" id="ARBA00022448"/>
    </source>
</evidence>
<dbReference type="PANTHER" id="PTHR24220">
    <property type="entry name" value="IMPORT ATP-BINDING PROTEIN"/>
    <property type="match status" value="1"/>
</dbReference>
<evidence type="ECO:0000313" key="6">
    <source>
        <dbReference type="Proteomes" id="UP000187485"/>
    </source>
</evidence>